<dbReference type="GO" id="GO:0005975">
    <property type="term" value="P:carbohydrate metabolic process"/>
    <property type="evidence" value="ECO:0007669"/>
    <property type="project" value="InterPro"/>
</dbReference>
<dbReference type="Proteomes" id="UP000663131">
    <property type="component" value="Chromosome 8"/>
</dbReference>
<dbReference type="PANTHER" id="PTHR42976:SF1">
    <property type="entry name" value="GH18 DOMAIN-CONTAINING PROTEIN-RELATED"/>
    <property type="match status" value="1"/>
</dbReference>
<dbReference type="InterPro" id="IPR017853">
    <property type="entry name" value="GH"/>
</dbReference>
<evidence type="ECO:0000313" key="2">
    <source>
        <dbReference type="EMBL" id="QOU21437.1"/>
    </source>
</evidence>
<dbReference type="Gene3D" id="3.20.20.80">
    <property type="entry name" value="Glycosidases"/>
    <property type="match status" value="1"/>
</dbReference>
<dbReference type="RefSeq" id="XP_041137930.1">
    <property type="nucleotide sequence ID" value="XM_041279716.1"/>
</dbReference>
<dbReference type="Pfam" id="PF00704">
    <property type="entry name" value="Glyco_hydro_18"/>
    <property type="match status" value="1"/>
</dbReference>
<dbReference type="SUPFAM" id="SSF51445">
    <property type="entry name" value="(Trans)glycosidases"/>
    <property type="match status" value="1"/>
</dbReference>
<evidence type="ECO:0000313" key="3">
    <source>
        <dbReference type="Proteomes" id="UP000663131"/>
    </source>
</evidence>
<dbReference type="EMBL" id="CP063136">
    <property type="protein sequence ID" value="QOU21437.1"/>
    <property type="molecule type" value="Genomic_DNA"/>
</dbReference>
<reference evidence="2" key="1">
    <citation type="submission" date="2020-10" db="EMBL/GenBank/DDBJ databases">
        <authorList>
            <person name="Palmer J.M."/>
        </authorList>
    </citation>
    <scope>NUCLEOTIDE SEQUENCE</scope>
    <source>
        <strain evidence="2">UCD 2041</strain>
    </source>
</reference>
<dbReference type="OrthoDB" id="3012298at2759"/>
<name>A0A871R3Q9_DEKBR</name>
<dbReference type="PANTHER" id="PTHR42976">
    <property type="entry name" value="BIFUNCTIONAL CHITINASE/LYSOZYME-RELATED"/>
    <property type="match status" value="1"/>
</dbReference>
<feature type="domain" description="GH18" evidence="1">
    <location>
        <begin position="46"/>
        <end position="187"/>
    </location>
</feature>
<reference evidence="2" key="2">
    <citation type="journal article" name="BMC Genomics">
        <title>New genome assemblies reveal patterns of domestication and adaptation across Brettanomyces (Dekkera) species.</title>
        <authorList>
            <person name="Roach M.J."/>
            <person name="Borneman A.R."/>
        </authorList>
    </citation>
    <scope>NUCLEOTIDE SEQUENCE</scope>
    <source>
        <strain evidence="2">UCD 2041</strain>
    </source>
</reference>
<accession>A0A871R3Q9</accession>
<dbReference type="KEGG" id="bbrx:BRETT_001160"/>
<proteinExistence type="predicted"/>
<organism evidence="2 3">
    <name type="scientific">Dekkera bruxellensis</name>
    <name type="common">Brettanomyces custersii</name>
    <dbReference type="NCBI Taxonomy" id="5007"/>
    <lineage>
        <taxon>Eukaryota</taxon>
        <taxon>Fungi</taxon>
        <taxon>Dikarya</taxon>
        <taxon>Ascomycota</taxon>
        <taxon>Saccharomycotina</taxon>
        <taxon>Pichiomycetes</taxon>
        <taxon>Pichiales</taxon>
        <taxon>Pichiaceae</taxon>
        <taxon>Brettanomyces</taxon>
    </lineage>
</organism>
<gene>
    <name evidence="2" type="ORF">BRETT_001160</name>
</gene>
<dbReference type="GeneID" id="64573085"/>
<evidence type="ECO:0000259" key="1">
    <source>
        <dbReference type="Pfam" id="PF00704"/>
    </source>
</evidence>
<dbReference type="InterPro" id="IPR001223">
    <property type="entry name" value="Glyco_hydro18_cat"/>
</dbReference>
<protein>
    <recommendedName>
        <fullName evidence="1">GH18 domain-containing protein</fullName>
    </recommendedName>
</protein>
<dbReference type="AlphaFoldDB" id="A0A871R3Q9"/>
<dbReference type="InterPro" id="IPR052750">
    <property type="entry name" value="GH18_Chitinase"/>
</dbReference>
<sequence length="299" mass="34925">MTICSPYIYSWCLKNDKKYKISSLRDVKEKTCFDYVMLAFLTNETYDEIEQWIPEIRQFPGNVILSIGGADGHYPSVKLNVVEEFKELDTLIAAAGFKGLDLDIEGKALTDQYRLRKLLEIIKMISIKYGPNFWISITLPVEYEIGIGDDAAKVLKLFNDAKIRIKYINLMIMDFYTDLGHYRTWEEHNFKIIHESNAILQKIFGKTKKDVWKMMGLCPMIGQNDDGIIFTLEDWRHMVSFAFRMKIGLLTFWALNRDQIIHKKPHLFAKFRTDLNFYSYAQASDFAFTDEITRKLTGP</sequence>